<evidence type="ECO:0000256" key="1">
    <source>
        <dbReference type="ARBA" id="ARBA00022801"/>
    </source>
</evidence>
<dbReference type="Proteomes" id="UP000595224">
    <property type="component" value="Chromosome"/>
</dbReference>
<evidence type="ECO:0000313" key="3">
    <source>
        <dbReference type="EMBL" id="QQA00436.1"/>
    </source>
</evidence>
<dbReference type="InterPro" id="IPR029058">
    <property type="entry name" value="AB_hydrolase_fold"/>
</dbReference>
<gene>
    <name evidence="3" type="ORF">IWA51_09160</name>
</gene>
<sequence>MEIRIDRRAAVKKLRTLVLTPKHEVGQFRSKLEKKFTCDFVPNGAELSESMIGGVKCDILVPRAFSANRVLLYVHGGSFSGGSRESCRSFCAGLADSVSARAVVPEFRLPPTHPFPAGTEDVSAVFNALADENSGTEILIAADGSGASVALASVLGLDSAARSRIKGIILFSPWLDISDSYDFGSKKARDEVIAREDILHAADLYTYASNVMNPRVSPLKADKAMLEGFPEVYIQCGEKEILLSQSRDFCSLLMDNGINCVLDVWPGMMHLFQMADEYLMESHLAVERIGRYVNRRPEDDDGGERAVVLKKNNIDVTE</sequence>
<keyword evidence="1 3" id="KW-0378">Hydrolase</keyword>
<feature type="domain" description="Alpha/beta hydrolase fold-3" evidence="2">
    <location>
        <begin position="71"/>
        <end position="273"/>
    </location>
</feature>
<dbReference type="EMBL" id="CP064936">
    <property type="protein sequence ID" value="QQA00436.1"/>
    <property type="molecule type" value="Genomic_DNA"/>
</dbReference>
<dbReference type="AlphaFoldDB" id="A0A7T3RC68"/>
<dbReference type="SUPFAM" id="SSF53474">
    <property type="entry name" value="alpha/beta-Hydrolases"/>
    <property type="match status" value="1"/>
</dbReference>
<dbReference type="PANTHER" id="PTHR48081">
    <property type="entry name" value="AB HYDROLASE SUPERFAMILY PROTEIN C4A8.06C"/>
    <property type="match status" value="1"/>
</dbReference>
<accession>A0A7T3RC68</accession>
<dbReference type="Pfam" id="PF07859">
    <property type="entry name" value="Abhydrolase_3"/>
    <property type="match status" value="1"/>
</dbReference>
<reference evidence="3 4" key="1">
    <citation type="submission" date="2020-11" db="EMBL/GenBank/DDBJ databases">
        <title>Treponema Peruensis nv. sp., first commensal Treponema isolated from human feces.</title>
        <authorList>
            <person name="Belkhou C."/>
            <person name="Raes J."/>
        </authorList>
    </citation>
    <scope>NUCLEOTIDE SEQUENCE [LARGE SCALE GENOMIC DNA]</scope>
    <source>
        <strain evidence="3 4">RCC2812</strain>
    </source>
</reference>
<protein>
    <submittedName>
        <fullName evidence="3">Alpha/beta hydrolase fold domain-containing protein</fullName>
    </submittedName>
</protein>
<dbReference type="RefSeq" id="WP_198442184.1">
    <property type="nucleotide sequence ID" value="NZ_CBCSHE010000001.1"/>
</dbReference>
<keyword evidence="4" id="KW-1185">Reference proteome</keyword>
<dbReference type="KEGG" id="tper:IWA51_09160"/>
<dbReference type="PANTHER" id="PTHR48081:SF8">
    <property type="entry name" value="ALPHA_BETA HYDROLASE FOLD-3 DOMAIN-CONTAINING PROTEIN-RELATED"/>
    <property type="match status" value="1"/>
</dbReference>
<dbReference type="Gene3D" id="3.40.50.1820">
    <property type="entry name" value="alpha/beta hydrolase"/>
    <property type="match status" value="1"/>
</dbReference>
<name>A0A7T3RC68_9SPIR</name>
<dbReference type="InterPro" id="IPR013094">
    <property type="entry name" value="AB_hydrolase_3"/>
</dbReference>
<evidence type="ECO:0000313" key="4">
    <source>
        <dbReference type="Proteomes" id="UP000595224"/>
    </source>
</evidence>
<evidence type="ECO:0000259" key="2">
    <source>
        <dbReference type="Pfam" id="PF07859"/>
    </source>
</evidence>
<organism evidence="3 4">
    <name type="scientific">Treponema peruense</name>
    <dbReference type="NCBI Taxonomy" id="2787628"/>
    <lineage>
        <taxon>Bacteria</taxon>
        <taxon>Pseudomonadati</taxon>
        <taxon>Spirochaetota</taxon>
        <taxon>Spirochaetia</taxon>
        <taxon>Spirochaetales</taxon>
        <taxon>Treponemataceae</taxon>
        <taxon>Treponema</taxon>
    </lineage>
</organism>
<proteinExistence type="predicted"/>
<dbReference type="GO" id="GO:0016787">
    <property type="term" value="F:hydrolase activity"/>
    <property type="evidence" value="ECO:0007669"/>
    <property type="project" value="UniProtKB-KW"/>
</dbReference>
<dbReference type="InterPro" id="IPR050300">
    <property type="entry name" value="GDXG_lipolytic_enzyme"/>
</dbReference>